<evidence type="ECO:0000313" key="2">
    <source>
        <dbReference type="Proteomes" id="UP000284841"/>
    </source>
</evidence>
<organism evidence="1 2">
    <name type="scientific">Emergencia timonensis</name>
    <dbReference type="NCBI Taxonomy" id="1776384"/>
    <lineage>
        <taxon>Bacteria</taxon>
        <taxon>Bacillati</taxon>
        <taxon>Bacillota</taxon>
        <taxon>Clostridia</taxon>
        <taxon>Peptostreptococcales</taxon>
        <taxon>Anaerovoracaceae</taxon>
        <taxon>Emergencia</taxon>
    </lineage>
</organism>
<proteinExistence type="predicted"/>
<dbReference type="EMBL" id="QRMS01000001">
    <property type="protein sequence ID" value="RHJ89600.1"/>
    <property type="molecule type" value="Genomic_DNA"/>
</dbReference>
<dbReference type="RefSeq" id="WP_118333696.1">
    <property type="nucleotide sequence ID" value="NZ_AP025567.1"/>
</dbReference>
<dbReference type="AlphaFoldDB" id="A0A415E7E5"/>
<comment type="caution">
    <text evidence="1">The sequence shown here is derived from an EMBL/GenBank/DDBJ whole genome shotgun (WGS) entry which is preliminary data.</text>
</comment>
<accession>A0A415E7E5</accession>
<dbReference type="Proteomes" id="UP000284841">
    <property type="component" value="Unassembled WGS sequence"/>
</dbReference>
<sequence length="90" mass="10629">MKLRKTIGITDAALTKEELKAFLEHITDYGYKSCVLYKNKKELRKAIVFEPAEEMNIYMKEEDIPDVKCYLSQFAEETDYYTYKLGDLEL</sequence>
<protein>
    <submittedName>
        <fullName evidence="1">Uncharacterized protein</fullName>
    </submittedName>
</protein>
<keyword evidence="2" id="KW-1185">Reference proteome</keyword>
<gene>
    <name evidence="1" type="ORF">DW099_03235</name>
</gene>
<evidence type="ECO:0000313" key="1">
    <source>
        <dbReference type="EMBL" id="RHJ89600.1"/>
    </source>
</evidence>
<reference evidence="1 2" key="1">
    <citation type="submission" date="2018-08" db="EMBL/GenBank/DDBJ databases">
        <title>A genome reference for cultivated species of the human gut microbiota.</title>
        <authorList>
            <person name="Zou Y."/>
            <person name="Xue W."/>
            <person name="Luo G."/>
        </authorList>
    </citation>
    <scope>NUCLEOTIDE SEQUENCE [LARGE SCALE GENOMIC DNA]</scope>
    <source>
        <strain evidence="1 2">AM07-24</strain>
    </source>
</reference>
<name>A0A415E7E5_9FIRM</name>